<dbReference type="Proteomes" id="UP000419743">
    <property type="component" value="Unassembled WGS sequence"/>
</dbReference>
<proteinExistence type="predicted"/>
<accession>A0A7M4DI18</accession>
<protein>
    <submittedName>
        <fullName evidence="2">Uncharacterized protein</fullName>
    </submittedName>
</protein>
<evidence type="ECO:0000313" key="3">
    <source>
        <dbReference type="Proteomes" id="UP000419743"/>
    </source>
</evidence>
<reference evidence="2 3" key="1">
    <citation type="submission" date="2019-11" db="EMBL/GenBank/DDBJ databases">
        <authorList>
            <person name="Criscuolo A."/>
        </authorList>
    </citation>
    <scope>NUCLEOTIDE SEQUENCE [LARGE SCALE GENOMIC DNA]</scope>
    <source>
        <strain evidence="2">CIP111667</strain>
    </source>
</reference>
<dbReference type="AlphaFoldDB" id="A0A7M4DI18"/>
<evidence type="ECO:0000256" key="1">
    <source>
        <dbReference type="SAM" id="MobiDB-lite"/>
    </source>
</evidence>
<organism evidence="2 3">
    <name type="scientific">Occultella aeris</name>
    <dbReference type="NCBI Taxonomy" id="2761496"/>
    <lineage>
        <taxon>Bacteria</taxon>
        <taxon>Bacillati</taxon>
        <taxon>Actinomycetota</taxon>
        <taxon>Actinomycetes</taxon>
        <taxon>Micrococcales</taxon>
        <taxon>Ruaniaceae</taxon>
        <taxon>Occultella</taxon>
    </lineage>
</organism>
<keyword evidence="3" id="KW-1185">Reference proteome</keyword>
<feature type="region of interest" description="Disordered" evidence="1">
    <location>
        <begin position="29"/>
        <end position="50"/>
    </location>
</feature>
<sequence>MFSQPRLEKMTYWGTSSTCAGSIRVPSITAKSARRPGNRSRENANAAMPHERTFPTMLSTTMMSEFIM</sequence>
<comment type="caution">
    <text evidence="2">The sequence shown here is derived from an EMBL/GenBank/DDBJ whole genome shotgun (WGS) entry which is preliminary data.</text>
</comment>
<evidence type="ECO:0000313" key="2">
    <source>
        <dbReference type="EMBL" id="VZO36566.1"/>
    </source>
</evidence>
<dbReference type="EMBL" id="CACRYJ010000024">
    <property type="protein sequence ID" value="VZO36566.1"/>
    <property type="molecule type" value="Genomic_DNA"/>
</dbReference>
<gene>
    <name evidence="2" type="ORF">HALOF300_01769</name>
</gene>
<name>A0A7M4DI18_9MICO</name>